<protein>
    <submittedName>
        <fullName evidence="1">Uncharacterized protein</fullName>
    </submittedName>
</protein>
<comment type="caution">
    <text evidence="1">The sequence shown here is derived from an EMBL/GenBank/DDBJ whole genome shotgun (WGS) entry which is preliminary data.</text>
</comment>
<accession>A0A840ZG53</accession>
<dbReference type="RefSeq" id="WP_183564549.1">
    <property type="nucleotide sequence ID" value="NZ_JACHOP010000002.1"/>
</dbReference>
<sequence>MAYFDYEVRGTRLDLAHLEPRTLTLFVITIARELTIDVRFSNHCFTVAFDDNSHDRADLIWDHRRPRAYDTERHVFSRHLPTMVEALPSASVHLTPSDRNYVYLAHVTLPDGRAYPMYFGLRRAPTDHRQQLLMVVESAYPVADRKRVLAGTTKISFPVLCAKIYRGQTVRPRARR</sequence>
<organism evidence="1 2">
    <name type="scientific">Methylorubrum rhodinum</name>
    <dbReference type="NCBI Taxonomy" id="29428"/>
    <lineage>
        <taxon>Bacteria</taxon>
        <taxon>Pseudomonadati</taxon>
        <taxon>Pseudomonadota</taxon>
        <taxon>Alphaproteobacteria</taxon>
        <taxon>Hyphomicrobiales</taxon>
        <taxon>Methylobacteriaceae</taxon>
        <taxon>Methylorubrum</taxon>
    </lineage>
</organism>
<evidence type="ECO:0000313" key="1">
    <source>
        <dbReference type="EMBL" id="MBB5755863.1"/>
    </source>
</evidence>
<keyword evidence="2" id="KW-1185">Reference proteome</keyword>
<dbReference type="EMBL" id="JACHOP010000002">
    <property type="protein sequence ID" value="MBB5755863.1"/>
    <property type="molecule type" value="Genomic_DNA"/>
</dbReference>
<name>A0A840ZG53_9HYPH</name>
<evidence type="ECO:0000313" key="2">
    <source>
        <dbReference type="Proteomes" id="UP000583454"/>
    </source>
</evidence>
<dbReference type="AlphaFoldDB" id="A0A840ZG53"/>
<dbReference type="Proteomes" id="UP000583454">
    <property type="component" value="Unassembled WGS sequence"/>
</dbReference>
<gene>
    <name evidence="1" type="ORF">HNR00_000559</name>
</gene>
<reference evidence="1 2" key="1">
    <citation type="submission" date="2020-08" db="EMBL/GenBank/DDBJ databases">
        <title>Genomic Encyclopedia of Type Strains, Phase IV (KMG-IV): sequencing the most valuable type-strain genomes for metagenomic binning, comparative biology and taxonomic classification.</title>
        <authorList>
            <person name="Goeker M."/>
        </authorList>
    </citation>
    <scope>NUCLEOTIDE SEQUENCE [LARGE SCALE GENOMIC DNA]</scope>
    <source>
        <strain evidence="1 2">DSM 2163</strain>
    </source>
</reference>
<proteinExistence type="predicted"/>